<dbReference type="GeneID" id="57434338"/>
<reference evidence="1" key="2">
    <citation type="submission" date="2020-02" db="EMBL/GenBank/DDBJ databases">
        <authorList>
            <person name="Littmann E."/>
            <person name="Sorbara M."/>
        </authorList>
    </citation>
    <scope>NUCLEOTIDE SEQUENCE</scope>
    <source>
        <strain evidence="1">MSK.22.53</strain>
    </source>
</reference>
<dbReference type="CDD" id="cd02513">
    <property type="entry name" value="CMP-NeuAc_Synthase"/>
    <property type="match status" value="1"/>
</dbReference>
<dbReference type="InterPro" id="IPR050793">
    <property type="entry name" value="CMP-NeuNAc_synthase"/>
</dbReference>
<name>A0AAJ3KJU9_MEDGN</name>
<evidence type="ECO:0000313" key="2">
    <source>
        <dbReference type="Proteomes" id="UP001296643"/>
    </source>
</evidence>
<dbReference type="InterPro" id="IPR003329">
    <property type="entry name" value="Cytidylyl_trans"/>
</dbReference>
<keyword evidence="1" id="KW-0548">Nucleotidyltransferase</keyword>
<proteinExistence type="predicted"/>
<gene>
    <name evidence="1" type="ORF">G4958_12565</name>
</gene>
<dbReference type="PANTHER" id="PTHR21485:SF6">
    <property type="entry name" value="N-ACYLNEURAMINATE CYTIDYLYLTRANSFERASE-RELATED"/>
    <property type="match status" value="1"/>
</dbReference>
<organism evidence="1 2">
    <name type="scientific">Mediterraneibacter gnavus</name>
    <name type="common">Ruminococcus gnavus</name>
    <dbReference type="NCBI Taxonomy" id="33038"/>
    <lineage>
        <taxon>Bacteria</taxon>
        <taxon>Bacillati</taxon>
        <taxon>Bacillota</taxon>
        <taxon>Clostridia</taxon>
        <taxon>Lachnospirales</taxon>
        <taxon>Lachnospiraceae</taxon>
        <taxon>Mediterraneibacter</taxon>
    </lineage>
</organism>
<dbReference type="Gene3D" id="3.90.550.10">
    <property type="entry name" value="Spore Coat Polysaccharide Biosynthesis Protein SpsA, Chain A"/>
    <property type="match status" value="1"/>
</dbReference>
<protein>
    <submittedName>
        <fullName evidence="1">Acylneuraminate cytidylyltransferase family protein</fullName>
    </submittedName>
</protein>
<dbReference type="InterPro" id="IPR029044">
    <property type="entry name" value="Nucleotide-diphossugar_trans"/>
</dbReference>
<dbReference type="SUPFAM" id="SSF53448">
    <property type="entry name" value="Nucleotide-diphospho-sugar transferases"/>
    <property type="match status" value="1"/>
</dbReference>
<reference evidence="1" key="1">
    <citation type="journal article" date="2020" name="Cell Host Microbe">
        <title>Functional and Genomic Variation between Human-Derived Isolates of Lachnospiraceae Reveals Inter- and Intra-Species Diversity.</title>
        <authorList>
            <person name="Sorbara M.T."/>
            <person name="Littmann E.R."/>
            <person name="Fontana E."/>
            <person name="Moody T.U."/>
            <person name="Kohout C.E."/>
            <person name="Gjonbalaj M."/>
            <person name="Eaton V."/>
            <person name="Seok R."/>
            <person name="Leiner I.M."/>
            <person name="Pamer E.G."/>
        </authorList>
    </citation>
    <scope>NUCLEOTIDE SEQUENCE</scope>
    <source>
        <strain evidence="1">MSK.22.53</strain>
    </source>
</reference>
<dbReference type="GO" id="GO:0008781">
    <property type="term" value="F:N-acylneuraminate cytidylyltransferase activity"/>
    <property type="evidence" value="ECO:0007669"/>
    <property type="project" value="TreeGrafter"/>
</dbReference>
<accession>A0AAJ3KJU9</accession>
<comment type="caution">
    <text evidence="1">The sequence shown here is derived from an EMBL/GenBank/DDBJ whole genome shotgun (WGS) entry which is preliminary data.</text>
</comment>
<keyword evidence="1" id="KW-0808">Transferase</keyword>
<dbReference type="RefSeq" id="WP_004842813.1">
    <property type="nucleotide sequence ID" value="NZ_CAXUME010000006.1"/>
</dbReference>
<dbReference type="Proteomes" id="UP001296643">
    <property type="component" value="Unassembled WGS sequence"/>
</dbReference>
<dbReference type="AlphaFoldDB" id="A0AAJ3KJU9"/>
<dbReference type="Pfam" id="PF02348">
    <property type="entry name" value="CTP_transf_3"/>
    <property type="match status" value="1"/>
</dbReference>
<sequence length="229" mass="26143">MKKIAIIPARSGSKGLKDKNIIDLCGKPLIAYSIEAALKSKVFNKVIVSTDSKKYGEIAEQYGAEVLYRGEALSNDKATSYMVIADVLSKVEIVDYFVLLQPTSPMRDELHIKKACEMFEECMQEYDFLVSVKEAEHSSVLVRPIEQDGSLKYFDTDFSNYRRQAYKEYSPNGAIFIGKPKEYLNHKHFFGARSMAYIMNTFDSIDIDTSLDYEFANLCMKKKLQEKVL</sequence>
<dbReference type="EMBL" id="JAAIRM010000023">
    <property type="protein sequence ID" value="NSI20168.1"/>
    <property type="molecule type" value="Genomic_DNA"/>
</dbReference>
<dbReference type="PANTHER" id="PTHR21485">
    <property type="entry name" value="HAD SUPERFAMILY MEMBERS CMAS AND KDSC"/>
    <property type="match status" value="1"/>
</dbReference>
<evidence type="ECO:0000313" key="1">
    <source>
        <dbReference type="EMBL" id="NSI20168.1"/>
    </source>
</evidence>